<sequence>MLTLADFIRKEPKIVHGYPILYAFSHNWERIEKFQWRPDDIVIATYPKSGTTWISEIVDMIQNDGDIEKCSRNAITEKVPMLELFVPGLRITGTEALEKMPSPRLIKTHLPIDLIPKDFWGKKCKIIYMARNAKDVAVSYYHFDLMNKLEPYPNSWAEYLEKYMSGKVSYGSWFAHVKSWWNIKENHPMLYLFYEDMKKNPKKEIEKVMQFLGKNLDEEVLEKIIHHTSFEKMKNNPLLNFTNISSKMMDHNVSSHMRKGNYFPEISMIISMLSLFGVVGRNCSYDNCHHHHYYYRS</sequence>
<evidence type="ECO:0000313" key="7">
    <source>
        <dbReference type="Ensembl" id="ENSSHAP00000023428.1"/>
    </source>
</evidence>
<dbReference type="FunFam" id="3.40.50.300:FF:000433">
    <property type="entry name" value="Estrogen sulfotransferase"/>
    <property type="match status" value="1"/>
</dbReference>
<dbReference type="GeneTree" id="ENSGT00940000161848"/>
<evidence type="ECO:0000256" key="3">
    <source>
        <dbReference type="ARBA" id="ARBA00022490"/>
    </source>
</evidence>
<dbReference type="Gene3D" id="3.40.50.300">
    <property type="entry name" value="P-loop containing nucleotide triphosphate hydrolases"/>
    <property type="match status" value="1"/>
</dbReference>
<dbReference type="Pfam" id="PF00685">
    <property type="entry name" value="Sulfotransfer_1"/>
    <property type="match status" value="1"/>
</dbReference>
<feature type="domain" description="Sulfotransferase" evidence="6">
    <location>
        <begin position="38"/>
        <end position="261"/>
    </location>
</feature>
<keyword evidence="4 5" id="KW-0808">Transferase</keyword>
<evidence type="ECO:0000256" key="1">
    <source>
        <dbReference type="ARBA" id="ARBA00004496"/>
    </source>
</evidence>
<gene>
    <name evidence="7" type="primary">LOC100927717</name>
</gene>
<reference evidence="7 8" key="1">
    <citation type="journal article" date="2011" name="Proc. Natl. Acad. Sci. U.S.A.">
        <title>Genetic diversity and population structure of the endangered marsupial Sarcophilus harrisii (Tasmanian devil).</title>
        <authorList>
            <person name="Miller W."/>
            <person name="Hayes V.M."/>
            <person name="Ratan A."/>
            <person name="Petersen D.C."/>
            <person name="Wittekindt N.E."/>
            <person name="Miller J."/>
            <person name="Walenz B."/>
            <person name="Knight J."/>
            <person name="Qi J."/>
            <person name="Zhao F."/>
            <person name="Wang Q."/>
            <person name="Bedoya-Reina O.C."/>
            <person name="Katiyar N."/>
            <person name="Tomsho L.P."/>
            <person name="Kasson L.M."/>
            <person name="Hardie R.A."/>
            <person name="Woodbridge P."/>
            <person name="Tindall E.A."/>
            <person name="Bertelsen M.F."/>
            <person name="Dixon D."/>
            <person name="Pyecroft S."/>
            <person name="Helgen K.M."/>
            <person name="Lesk A.M."/>
            <person name="Pringle T.H."/>
            <person name="Patterson N."/>
            <person name="Zhang Y."/>
            <person name="Kreiss A."/>
            <person name="Woods G.M."/>
            <person name="Jones M.E."/>
            <person name="Schuster S.C."/>
        </authorList>
    </citation>
    <scope>NUCLEOTIDE SEQUENCE [LARGE SCALE GENOMIC DNA]</scope>
</reference>
<evidence type="ECO:0000256" key="2">
    <source>
        <dbReference type="ARBA" id="ARBA00005771"/>
    </source>
</evidence>
<proteinExistence type="inferred from homology"/>
<organism evidence="7 8">
    <name type="scientific">Sarcophilus harrisii</name>
    <name type="common">Tasmanian devil</name>
    <name type="synonym">Sarcophilus laniarius</name>
    <dbReference type="NCBI Taxonomy" id="9305"/>
    <lineage>
        <taxon>Eukaryota</taxon>
        <taxon>Metazoa</taxon>
        <taxon>Chordata</taxon>
        <taxon>Craniata</taxon>
        <taxon>Vertebrata</taxon>
        <taxon>Euteleostomi</taxon>
        <taxon>Mammalia</taxon>
        <taxon>Metatheria</taxon>
        <taxon>Dasyuromorphia</taxon>
        <taxon>Dasyuridae</taxon>
        <taxon>Sarcophilus</taxon>
    </lineage>
</organism>
<comment type="similarity">
    <text evidence="2 5">Belongs to the sulfotransferase 1 family.</text>
</comment>
<evidence type="ECO:0000256" key="5">
    <source>
        <dbReference type="RuleBase" id="RU361155"/>
    </source>
</evidence>
<evidence type="ECO:0000259" key="6">
    <source>
        <dbReference type="Pfam" id="PF00685"/>
    </source>
</evidence>
<dbReference type="GO" id="GO:0005737">
    <property type="term" value="C:cytoplasm"/>
    <property type="evidence" value="ECO:0007669"/>
    <property type="project" value="UniProtKB-SubCell"/>
</dbReference>
<accession>A0A7N4NIQ9</accession>
<dbReference type="EC" id="2.8.2.-" evidence="5"/>
<name>A0A7N4NIQ9_SARHA</name>
<reference evidence="7" key="3">
    <citation type="submission" date="2025-09" db="UniProtKB">
        <authorList>
            <consortium name="Ensembl"/>
        </authorList>
    </citation>
    <scope>IDENTIFICATION</scope>
</reference>
<reference evidence="7" key="2">
    <citation type="submission" date="2025-08" db="UniProtKB">
        <authorList>
            <consortium name="Ensembl"/>
        </authorList>
    </citation>
    <scope>IDENTIFICATION</scope>
</reference>
<dbReference type="GO" id="GO:0008146">
    <property type="term" value="F:sulfotransferase activity"/>
    <property type="evidence" value="ECO:0007669"/>
    <property type="project" value="InterPro"/>
</dbReference>
<dbReference type="Proteomes" id="UP000007648">
    <property type="component" value="Unassembled WGS sequence"/>
</dbReference>
<dbReference type="InParanoid" id="A0A7N4NIQ9"/>
<comment type="subcellular location">
    <subcellularLocation>
        <location evidence="1">Cytoplasm</location>
    </subcellularLocation>
</comment>
<keyword evidence="3" id="KW-0963">Cytoplasm</keyword>
<evidence type="ECO:0000256" key="4">
    <source>
        <dbReference type="ARBA" id="ARBA00022679"/>
    </source>
</evidence>
<evidence type="ECO:0000313" key="8">
    <source>
        <dbReference type="Proteomes" id="UP000007648"/>
    </source>
</evidence>
<dbReference type="AlphaFoldDB" id="A0A7N4NIQ9"/>
<dbReference type="Ensembl" id="ENSSHAT00000049787.1">
    <property type="protein sequence ID" value="ENSSHAP00000023428.1"/>
    <property type="gene ID" value="ENSSHAG00000007474.2"/>
</dbReference>
<keyword evidence="8" id="KW-1185">Reference proteome</keyword>
<dbReference type="SUPFAM" id="SSF52540">
    <property type="entry name" value="P-loop containing nucleoside triphosphate hydrolases"/>
    <property type="match status" value="1"/>
</dbReference>
<protein>
    <recommendedName>
        <fullName evidence="5">Sulfotransferase</fullName>
        <ecNumber evidence="5">2.8.2.-</ecNumber>
    </recommendedName>
</protein>
<dbReference type="PANTHER" id="PTHR11783">
    <property type="entry name" value="SULFOTRANSFERASE SULT"/>
    <property type="match status" value="1"/>
</dbReference>
<dbReference type="InterPro" id="IPR027417">
    <property type="entry name" value="P-loop_NTPase"/>
</dbReference>
<dbReference type="InterPro" id="IPR000863">
    <property type="entry name" value="Sulfotransferase_dom"/>
</dbReference>